<dbReference type="RefSeq" id="XP_005101222.2">
    <property type="nucleotide sequence ID" value="XM_005101165.3"/>
</dbReference>
<keyword evidence="2 10" id="KW-0812">Transmembrane</keyword>
<comment type="subcellular location">
    <subcellularLocation>
        <location evidence="1">Membrane</location>
        <topology evidence="1">Single-pass type I membrane protein</topology>
    </subcellularLocation>
</comment>
<feature type="compositionally biased region" description="Polar residues" evidence="9">
    <location>
        <begin position="880"/>
        <end position="909"/>
    </location>
</feature>
<keyword evidence="13" id="KW-1185">Reference proteome</keyword>
<dbReference type="InterPro" id="IPR013980">
    <property type="entry name" value="MANSC_dom"/>
</dbReference>
<feature type="compositionally biased region" description="Low complexity" evidence="9">
    <location>
        <begin position="370"/>
        <end position="412"/>
    </location>
</feature>
<feature type="transmembrane region" description="Helical" evidence="10">
    <location>
        <begin position="993"/>
        <end position="1014"/>
    </location>
</feature>
<protein>
    <submittedName>
        <fullName evidence="14">Nuclear receptor coactivator 6</fullName>
    </submittedName>
</protein>
<feature type="compositionally biased region" description="Polar residues" evidence="9">
    <location>
        <begin position="744"/>
        <end position="759"/>
    </location>
</feature>
<organism evidence="13 14">
    <name type="scientific">Aplysia californica</name>
    <name type="common">California sea hare</name>
    <dbReference type="NCBI Taxonomy" id="6500"/>
    <lineage>
        <taxon>Eukaryota</taxon>
        <taxon>Metazoa</taxon>
        <taxon>Spiralia</taxon>
        <taxon>Lophotrochozoa</taxon>
        <taxon>Mollusca</taxon>
        <taxon>Gastropoda</taxon>
        <taxon>Heterobranchia</taxon>
        <taxon>Euthyneura</taxon>
        <taxon>Tectipleura</taxon>
        <taxon>Aplysiida</taxon>
        <taxon>Aplysioidea</taxon>
        <taxon>Aplysiidae</taxon>
        <taxon>Aplysia</taxon>
    </lineage>
</organism>
<feature type="region of interest" description="Disordered" evidence="9">
    <location>
        <begin position="570"/>
        <end position="766"/>
    </location>
</feature>
<feature type="domain" description="MANSC" evidence="12">
    <location>
        <begin position="82"/>
        <end position="158"/>
    </location>
</feature>
<evidence type="ECO:0000256" key="11">
    <source>
        <dbReference type="SAM" id="SignalP"/>
    </source>
</evidence>
<evidence type="ECO:0000256" key="2">
    <source>
        <dbReference type="ARBA" id="ARBA00022692"/>
    </source>
</evidence>
<feature type="disulfide bond" evidence="8">
    <location>
        <begin position="302"/>
        <end position="317"/>
    </location>
</feature>
<accession>A0ABM0JTM7</accession>
<dbReference type="SUPFAM" id="SSF57424">
    <property type="entry name" value="LDL receptor-like module"/>
    <property type="match status" value="1"/>
</dbReference>
<feature type="compositionally biased region" description="Low complexity" evidence="9">
    <location>
        <begin position="211"/>
        <end position="223"/>
    </location>
</feature>
<feature type="compositionally biased region" description="Polar residues" evidence="9">
    <location>
        <begin position="826"/>
        <end position="836"/>
    </location>
</feature>
<dbReference type="InterPro" id="IPR036055">
    <property type="entry name" value="LDL_receptor-like_sf"/>
</dbReference>
<evidence type="ECO:0000256" key="8">
    <source>
        <dbReference type="PROSITE-ProRule" id="PRU00124"/>
    </source>
</evidence>
<dbReference type="Proteomes" id="UP000694888">
    <property type="component" value="Unplaced"/>
</dbReference>
<feature type="compositionally biased region" description="Polar residues" evidence="9">
    <location>
        <begin position="328"/>
        <end position="345"/>
    </location>
</feature>
<dbReference type="InterPro" id="IPR023415">
    <property type="entry name" value="LDLR_class-A_CS"/>
</dbReference>
<proteinExistence type="predicted"/>
<keyword evidence="4 10" id="KW-1133">Transmembrane helix</keyword>
<dbReference type="PANTHER" id="PTHR46876:SF1">
    <property type="entry name" value="LOW-DENSITY LIPOPROTEIN RECEPTOR-RELATED PROTEIN 11"/>
    <property type="match status" value="1"/>
</dbReference>
<dbReference type="Gene3D" id="4.10.400.10">
    <property type="entry name" value="Low-density Lipoprotein Receptor"/>
    <property type="match status" value="1"/>
</dbReference>
<evidence type="ECO:0000256" key="3">
    <source>
        <dbReference type="ARBA" id="ARBA00022729"/>
    </source>
</evidence>
<dbReference type="Pfam" id="PF07502">
    <property type="entry name" value="MANEC"/>
    <property type="match status" value="1"/>
</dbReference>
<sequence>MASAIINTVAMRYLLVLLLVTFKPIYSTKEFVSHGSSNSDESRILDVMKRLGIKDISDLETELSDSTFRSPAGQTDTCEPSIDTGTIIRASESIDAGAEFINSVKDVSSNSACYNLCCKNTSCDVAVYQDKSDRYCYLFKCEGKCIFKEHAGYLVNTMRRTAAQPVSQSEDELEDLQGEPPAPQKKKDKGQATGTLPVAGTGAMGSVPKEAVPAPSTTVAAPVGNDRPFITPHTVGLAGYCLEDNNCEDPNAACAHNPCHCQSGFYNKEGLCRKVCPPSNFECFELGTLSRGPECISREQVCDSYLQCADGSDEFNCDAVAANNPQLNSWSRQGQQGWPQYSNSAYRGRGFNPANNNQNPVGGMMDPFTQPVLQQQKQPQQPAIPQHQQQQQQAQAGGWPSTQSQSQQGQGPMPSPAAVNRPSLPVVPNNVRPEQKSGAPVAPLPSMGNNKAHSLPSPSPIPQKPVQPVVPNSDSNSHPSYAQSPNNMQANNINYGNAKTFVNIPQNSNPASNSMNQHDNPNSGPKQVLNQLPVQRVVNRVDPNPQVPNNMPQSPQNVVHKVLPQNVGARRNNYSSNLRPKLPQGPTPAFAEGGQFNPGQPQMVAKPTMKNQPSQVPQKAVFSPPRPSKQGVKSQSNVFHPVNQGGVQNSRLSQPKVQATASGSRQSQGHRNPPVSSKVGNQQQPGATRQKLKPSAPSQSSSNSYNSQGSLPRSQLQSQPDKSYPKSQTWMDPSNYYFSYGAGDSNSQNQAQQPQTVNNPYYDPSQYFAQYPTETLDSLPSSLLDNSASTEDFSQFGGQYLGRQKSYGAPYQNNGPNSGYLGYPDSSYNSRFQQPNRYEFNGEFGTSGYQDPDLYPPVGSPQSYKPSAGLYEDFPGGSNLPKSGSLNKNTGMKSAASSDHKPSGSTSSKHNGKPAEVKPTSSSKSAAVPPVTTHKSSSTEKLPVKDNGKAKVPATSKDTTTPKPSGSAGSGNNHLFMEKVIIASSSSNAEGPIIALSLGLAFTLILLILVGCRLRNMKTRLRKGRPLHSNEADYLINGMYL</sequence>
<dbReference type="PROSITE" id="PS01209">
    <property type="entry name" value="LDLRA_1"/>
    <property type="match status" value="1"/>
</dbReference>
<evidence type="ECO:0000256" key="9">
    <source>
        <dbReference type="SAM" id="MobiDB-lite"/>
    </source>
</evidence>
<dbReference type="GeneID" id="101860343"/>
<keyword evidence="7" id="KW-0325">Glycoprotein</keyword>
<feature type="compositionally biased region" description="Polar residues" evidence="9">
    <location>
        <begin position="711"/>
        <end position="732"/>
    </location>
</feature>
<dbReference type="InterPro" id="IPR002172">
    <property type="entry name" value="LDrepeatLR_classA_rpt"/>
</dbReference>
<evidence type="ECO:0000313" key="14">
    <source>
        <dbReference type="RefSeq" id="XP_005101222.2"/>
    </source>
</evidence>
<reference evidence="14" key="1">
    <citation type="submission" date="2025-08" db="UniProtKB">
        <authorList>
            <consortium name="RefSeq"/>
        </authorList>
    </citation>
    <scope>IDENTIFICATION</scope>
</reference>
<dbReference type="SMART" id="SM00765">
    <property type="entry name" value="MANEC"/>
    <property type="match status" value="1"/>
</dbReference>
<comment type="caution">
    <text evidence="8">Lacks conserved residue(s) required for the propagation of feature annotation.</text>
</comment>
<feature type="signal peptide" evidence="11">
    <location>
        <begin position="1"/>
        <end position="27"/>
    </location>
</feature>
<feature type="compositionally biased region" description="Low complexity" evidence="9">
    <location>
        <begin position="694"/>
        <end position="710"/>
    </location>
</feature>
<dbReference type="PANTHER" id="PTHR46876">
    <property type="entry name" value="LOW-DENSITY LIPOPROTEIN RECEPTOR-RELATED PROTEIN 11"/>
    <property type="match status" value="1"/>
</dbReference>
<feature type="compositionally biased region" description="Polar residues" evidence="9">
    <location>
        <begin position="645"/>
        <end position="687"/>
    </location>
</feature>
<gene>
    <name evidence="14" type="primary">LOC101860343</name>
</gene>
<evidence type="ECO:0000256" key="7">
    <source>
        <dbReference type="ARBA" id="ARBA00023180"/>
    </source>
</evidence>
<name>A0ABM0JTM7_APLCA</name>
<evidence type="ECO:0000256" key="4">
    <source>
        <dbReference type="ARBA" id="ARBA00022989"/>
    </source>
</evidence>
<feature type="region of interest" description="Disordered" evidence="9">
    <location>
        <begin position="804"/>
        <end position="972"/>
    </location>
</feature>
<feature type="chain" id="PRO_5045270742" evidence="11">
    <location>
        <begin position="28"/>
        <end position="1041"/>
    </location>
</feature>
<keyword evidence="3 11" id="KW-0732">Signal</keyword>
<dbReference type="CDD" id="cd00112">
    <property type="entry name" value="LDLa"/>
    <property type="match status" value="1"/>
</dbReference>
<keyword evidence="6 8" id="KW-1015">Disulfide bond</keyword>
<dbReference type="PROSITE" id="PS50986">
    <property type="entry name" value="MANSC"/>
    <property type="match status" value="1"/>
</dbReference>
<feature type="region of interest" description="Disordered" evidence="9">
    <location>
        <begin position="328"/>
        <end position="491"/>
    </location>
</feature>
<keyword evidence="5 10" id="KW-0472">Membrane</keyword>
<feature type="compositionally biased region" description="Polar residues" evidence="9">
    <location>
        <begin position="472"/>
        <end position="491"/>
    </location>
</feature>
<dbReference type="InterPro" id="IPR011106">
    <property type="entry name" value="MANSC_N"/>
</dbReference>
<dbReference type="SMART" id="SM00192">
    <property type="entry name" value="LDLa"/>
    <property type="match status" value="1"/>
</dbReference>
<evidence type="ECO:0000313" key="13">
    <source>
        <dbReference type="Proteomes" id="UP000694888"/>
    </source>
</evidence>
<keyword evidence="14" id="KW-0675">Receptor</keyword>
<evidence type="ECO:0000256" key="1">
    <source>
        <dbReference type="ARBA" id="ARBA00004479"/>
    </source>
</evidence>
<evidence type="ECO:0000256" key="6">
    <source>
        <dbReference type="ARBA" id="ARBA00023157"/>
    </source>
</evidence>
<feature type="region of interest" description="Disordered" evidence="9">
    <location>
        <begin position="165"/>
        <end position="225"/>
    </location>
</feature>
<evidence type="ECO:0000259" key="12">
    <source>
        <dbReference type="PROSITE" id="PS50986"/>
    </source>
</evidence>
<evidence type="ECO:0000256" key="10">
    <source>
        <dbReference type="SAM" id="Phobius"/>
    </source>
</evidence>
<dbReference type="PROSITE" id="PS50068">
    <property type="entry name" value="LDLRA_2"/>
    <property type="match status" value="1"/>
</dbReference>
<evidence type="ECO:0000256" key="5">
    <source>
        <dbReference type="ARBA" id="ARBA00023136"/>
    </source>
</evidence>